<dbReference type="AlphaFoldDB" id="A0A556MMW4"/>
<accession>A0A556MMW4</accession>
<keyword evidence="3" id="KW-1185">Reference proteome</keyword>
<dbReference type="OrthoDB" id="9821168at2"/>
<gene>
    <name evidence="2" type="ORF">FO442_15325</name>
</gene>
<organism evidence="2 3">
    <name type="scientific">Fluviicola chungangensis</name>
    <dbReference type="NCBI Taxonomy" id="2597671"/>
    <lineage>
        <taxon>Bacteria</taxon>
        <taxon>Pseudomonadati</taxon>
        <taxon>Bacteroidota</taxon>
        <taxon>Flavobacteriia</taxon>
        <taxon>Flavobacteriales</taxon>
        <taxon>Crocinitomicaceae</taxon>
        <taxon>Fluviicola</taxon>
    </lineage>
</organism>
<dbReference type="RefSeq" id="WP_144334091.1">
    <property type="nucleotide sequence ID" value="NZ_VLPL01000008.1"/>
</dbReference>
<evidence type="ECO:0000256" key="1">
    <source>
        <dbReference type="SAM" id="MobiDB-lite"/>
    </source>
</evidence>
<feature type="region of interest" description="Disordered" evidence="1">
    <location>
        <begin position="58"/>
        <end position="105"/>
    </location>
</feature>
<comment type="caution">
    <text evidence="2">The sequence shown here is derived from an EMBL/GenBank/DDBJ whole genome shotgun (WGS) entry which is preliminary data.</text>
</comment>
<evidence type="ECO:0000313" key="3">
    <source>
        <dbReference type="Proteomes" id="UP000316008"/>
    </source>
</evidence>
<dbReference type="EMBL" id="VLPL01000008">
    <property type="protein sequence ID" value="TSJ41280.1"/>
    <property type="molecule type" value="Genomic_DNA"/>
</dbReference>
<name>A0A556MMW4_9FLAO</name>
<protein>
    <submittedName>
        <fullName evidence="2">Uncharacterized protein</fullName>
    </submittedName>
</protein>
<evidence type="ECO:0000313" key="2">
    <source>
        <dbReference type="EMBL" id="TSJ41280.1"/>
    </source>
</evidence>
<feature type="compositionally biased region" description="Acidic residues" evidence="1">
    <location>
        <begin position="58"/>
        <end position="83"/>
    </location>
</feature>
<proteinExistence type="predicted"/>
<reference evidence="2 3" key="1">
    <citation type="submission" date="2019-07" db="EMBL/GenBank/DDBJ databases">
        <authorList>
            <person name="Huq M.A."/>
        </authorList>
    </citation>
    <scope>NUCLEOTIDE SEQUENCE [LARGE SCALE GENOMIC DNA]</scope>
    <source>
        <strain evidence="2 3">MAH-3</strain>
    </source>
</reference>
<dbReference type="Proteomes" id="UP000316008">
    <property type="component" value="Unassembled WGS sequence"/>
</dbReference>
<sequence>MDFYKRASVGRPSADEQMMIDAIKSLIEQKQIPPERIPDCHSLDELVELKQFLESYEPETDFSEEFEDEPSFEEQGTDEELEPSFETGPTAIDEPDSDIPAERFEDNPDMFISDNYSPFAEPIIERSYNQAGGGSTAPIMEDEEPLDLEVAKGNPLSDLPPHTKRRAAEQTADTLLKGYAQFAPIPFKWMSKFPESKIEKMAFNGEIDLSIEVSEGVTFDDYMKQTNEQLDEIFEVDTDTLSDIREPLIEVLMEQNMELTPTQRLIAAVLSHLMQMFTVAFKLRQQNNRILAYQKHLTYLSQGAKVA</sequence>